<feature type="region of interest" description="Disordered" evidence="1">
    <location>
        <begin position="253"/>
        <end position="303"/>
    </location>
</feature>
<feature type="region of interest" description="Disordered" evidence="1">
    <location>
        <begin position="576"/>
        <end position="599"/>
    </location>
</feature>
<comment type="caution">
    <text evidence="2">The sequence shown here is derived from an EMBL/GenBank/DDBJ whole genome shotgun (WGS) entry which is preliminary data.</text>
</comment>
<feature type="compositionally biased region" description="Polar residues" evidence="1">
    <location>
        <begin position="339"/>
        <end position="350"/>
    </location>
</feature>
<keyword evidence="3" id="KW-1185">Reference proteome</keyword>
<feature type="compositionally biased region" description="Polar residues" evidence="1">
    <location>
        <begin position="80"/>
        <end position="98"/>
    </location>
</feature>
<evidence type="ECO:0000313" key="3">
    <source>
        <dbReference type="Proteomes" id="UP000716446"/>
    </source>
</evidence>
<sequence>MYLHTNKTTMSVQAAHDKPLPAPPSPTLTNPDMVLPNMFVLDVADGVHHETEGPPSPSYLQAQTTRTLGNKRKSRPNLRAPSQSPLQSFGSSPTLNVDNSSWEERRLSYAASSILTDDLEHMQIPRFESSLDSDTETLDEDDFDIDTPSELSYGDVLKTEQSNVTLMRAELILANAKKRLNNLRGAREIVTPLTAANLKRATSLTTGPVRNTSFSRPRYLPHNPHSSNTQHMRVLSDSDVQQPDERRYMSLNINSTPSWTTNPVRNTRSSELLRYPRSPLSPDPQLDTVSEEQSVRSQTSAHNLREQMMQLRGRISTLKERAQEENLRRRSTNNLRDTCLLNNADTSPGATGSPRPRLARITKTSNVPGAWVSAQTIDDHDNDDSVAEEEIDDEEEDDDDNYTLPHSGSGSTDRTSTPTTTTTDNSNPMSLYEDAPESSVVSGPRHEDRDDAFDYSKFFLHSATGSFEPNTPTRHTRSTSLSSSDSCLTARAYPGNQELPTTGAEEEDDLQPPPTPETPEALRHIEEVKLPSRAQHRRGLSAESLATIATFETADEGHQASIAQWLSRSTSASSIHNLNDLPKQPSRNHPSAQAALPSPVLPSTYTPASAQQAQQYISISPSAITMAVSALLDPTKGQGLGSKDEALVYTLVESLREVVGELQLGAGGEERRRWLRRRLDEARRVLEGEDLER</sequence>
<dbReference type="AlphaFoldDB" id="A0A9N8JCY8"/>
<feature type="compositionally biased region" description="Acidic residues" evidence="1">
    <location>
        <begin position="380"/>
        <end position="401"/>
    </location>
</feature>
<reference evidence="2" key="1">
    <citation type="submission" date="2020-06" db="EMBL/GenBank/DDBJ databases">
        <authorList>
            <person name="Onetto C."/>
        </authorList>
    </citation>
    <scope>NUCLEOTIDE SEQUENCE</scope>
</reference>
<feature type="region of interest" description="Disordered" evidence="1">
    <location>
        <begin position="1"/>
        <end position="30"/>
    </location>
</feature>
<feature type="compositionally biased region" description="Polar residues" evidence="1">
    <location>
        <begin position="253"/>
        <end position="270"/>
    </location>
</feature>
<dbReference type="EMBL" id="CAIJEN010000002">
    <property type="protein sequence ID" value="CAD0082816.1"/>
    <property type="molecule type" value="Genomic_DNA"/>
</dbReference>
<feature type="compositionally biased region" description="Polar residues" evidence="1">
    <location>
        <begin position="287"/>
        <end position="302"/>
    </location>
</feature>
<dbReference type="Proteomes" id="UP000716446">
    <property type="component" value="Unassembled WGS sequence"/>
</dbReference>
<feature type="region of interest" description="Disordered" evidence="1">
    <location>
        <begin position="47"/>
        <end position="98"/>
    </location>
</feature>
<proteinExistence type="predicted"/>
<feature type="compositionally biased region" description="Low complexity" evidence="1">
    <location>
        <begin position="407"/>
        <end position="428"/>
    </location>
</feature>
<evidence type="ECO:0000256" key="1">
    <source>
        <dbReference type="SAM" id="MobiDB-lite"/>
    </source>
</evidence>
<feature type="region of interest" description="Disordered" evidence="1">
    <location>
        <begin position="463"/>
        <end position="519"/>
    </location>
</feature>
<feature type="compositionally biased region" description="Low complexity" evidence="1">
    <location>
        <begin position="478"/>
        <end position="489"/>
    </location>
</feature>
<gene>
    <name evidence="2" type="ORF">AWRI4619_LOCUS1383</name>
</gene>
<organism evidence="2 3">
    <name type="scientific">Aureobasidium vineae</name>
    <dbReference type="NCBI Taxonomy" id="2773715"/>
    <lineage>
        <taxon>Eukaryota</taxon>
        <taxon>Fungi</taxon>
        <taxon>Dikarya</taxon>
        <taxon>Ascomycota</taxon>
        <taxon>Pezizomycotina</taxon>
        <taxon>Dothideomycetes</taxon>
        <taxon>Dothideomycetidae</taxon>
        <taxon>Dothideales</taxon>
        <taxon>Saccotheciaceae</taxon>
        <taxon>Aureobasidium</taxon>
    </lineage>
</organism>
<evidence type="ECO:0000313" key="2">
    <source>
        <dbReference type="EMBL" id="CAD0082816.1"/>
    </source>
</evidence>
<feature type="compositionally biased region" description="Polar residues" evidence="1">
    <location>
        <begin position="58"/>
        <end position="68"/>
    </location>
</feature>
<protein>
    <submittedName>
        <fullName evidence="2">Uncharacterized protein</fullName>
    </submittedName>
</protein>
<accession>A0A9N8JCY8</accession>
<name>A0A9N8JCY8_9PEZI</name>
<feature type="region of interest" description="Disordered" evidence="1">
    <location>
        <begin position="206"/>
        <end position="241"/>
    </location>
</feature>
<feature type="compositionally biased region" description="Polar residues" evidence="1">
    <location>
        <begin position="1"/>
        <end position="12"/>
    </location>
</feature>
<feature type="compositionally biased region" description="Polar residues" evidence="1">
    <location>
        <begin position="206"/>
        <end position="215"/>
    </location>
</feature>
<feature type="region of interest" description="Disordered" evidence="1">
    <location>
        <begin position="339"/>
        <end position="448"/>
    </location>
</feature>